<feature type="binding site" evidence="2">
    <location>
        <position position="112"/>
    </location>
    <ligand>
        <name>Fe cation</name>
        <dbReference type="ChEBI" id="CHEBI:24875"/>
    </ligand>
</feature>
<dbReference type="InterPro" id="IPR036821">
    <property type="entry name" value="Peptide_deformylase_sf"/>
</dbReference>
<protein>
    <recommendedName>
        <fullName evidence="2">Peptide deformylase</fullName>
        <shortName evidence="2">PDF</shortName>
        <ecNumber evidence="2">3.5.1.88</ecNumber>
    </recommendedName>
    <alternativeName>
        <fullName evidence="2">Polypeptide deformylase</fullName>
    </alternativeName>
</protein>
<dbReference type="GO" id="GO:0042586">
    <property type="term" value="F:peptide deformylase activity"/>
    <property type="evidence" value="ECO:0007669"/>
    <property type="project" value="UniProtKB-UniRule"/>
</dbReference>
<keyword evidence="2" id="KW-0648">Protein biosynthesis</keyword>
<reference evidence="5 6" key="1">
    <citation type="submission" date="2013-08" db="EMBL/GenBank/DDBJ databases">
        <authorList>
            <person name="Durkin A.S."/>
            <person name="Haft D.R."/>
            <person name="McCorrison J."/>
            <person name="Torralba M."/>
            <person name="Gillis M."/>
            <person name="Haft D.H."/>
            <person name="Methe B."/>
            <person name="Sutton G."/>
            <person name="Nelson K.E."/>
        </authorList>
    </citation>
    <scope>NUCLEOTIDE SEQUENCE [LARGE SCALE GENOMIC DNA]</scope>
    <source>
        <strain evidence="4 6">ATCC 35536</strain>
        <strain evidence="3 5">VPI DR56BR1116</strain>
    </source>
</reference>
<comment type="similarity">
    <text evidence="1 2">Belongs to the polypeptide deformylase family.</text>
</comment>
<comment type="caution">
    <text evidence="3">The sequence shown here is derived from an EMBL/GenBank/DDBJ whole genome shotgun (WGS) entry which is preliminary data.</text>
</comment>
<evidence type="ECO:0000256" key="1">
    <source>
        <dbReference type="ARBA" id="ARBA00010759"/>
    </source>
</evidence>
<dbReference type="CDD" id="cd00487">
    <property type="entry name" value="Pep_deformylase"/>
    <property type="match status" value="1"/>
</dbReference>
<comment type="catalytic activity">
    <reaction evidence="2">
        <text>N-terminal N-formyl-L-methionyl-[peptide] + H2O = N-terminal L-methionyl-[peptide] + formate</text>
        <dbReference type="Rhea" id="RHEA:24420"/>
        <dbReference type="Rhea" id="RHEA-COMP:10639"/>
        <dbReference type="Rhea" id="RHEA-COMP:10640"/>
        <dbReference type="ChEBI" id="CHEBI:15377"/>
        <dbReference type="ChEBI" id="CHEBI:15740"/>
        <dbReference type="ChEBI" id="CHEBI:49298"/>
        <dbReference type="ChEBI" id="CHEBI:64731"/>
        <dbReference type="EC" id="3.5.1.88"/>
    </reaction>
</comment>
<dbReference type="Proteomes" id="UP000016412">
    <property type="component" value="Unassembled WGS sequence"/>
</dbReference>
<sequence>MAELFQKAVAFSTASKIYRFPECDVIRICKLGEKVLREKAEPIEKLTDEIKMLIDDMFEAMIDANGVGLAAPQVGKKLRLFVAVADDDVKRVFINPQIVSTSEEVGDYEEGCLSIPGVYETIRRPVRVTVQALDENAKPFTLEADGLLARIIQHETDHLNGVLFIDRGDPEFAEKTKAQFKQREEKAAKRRAEKELKKKRITAKIAAKEAKKSAFH</sequence>
<dbReference type="PANTHER" id="PTHR10458:SF22">
    <property type="entry name" value="PEPTIDE DEFORMYLASE"/>
    <property type="match status" value="1"/>
</dbReference>
<evidence type="ECO:0000313" key="4">
    <source>
        <dbReference type="EMBL" id="ERJ97758.1"/>
    </source>
</evidence>
<evidence type="ECO:0000313" key="5">
    <source>
        <dbReference type="Proteomes" id="UP000016412"/>
    </source>
</evidence>
<dbReference type="EMBL" id="AUZJ01000043">
    <property type="protein sequence ID" value="ERF60409.1"/>
    <property type="molecule type" value="Genomic_DNA"/>
</dbReference>
<evidence type="ECO:0000256" key="2">
    <source>
        <dbReference type="HAMAP-Rule" id="MF_00163"/>
    </source>
</evidence>
<dbReference type="PANTHER" id="PTHR10458">
    <property type="entry name" value="PEPTIDE DEFORMYLASE"/>
    <property type="match status" value="1"/>
</dbReference>
<proteinExistence type="inferred from homology"/>
<feature type="binding site" evidence="2">
    <location>
        <position position="154"/>
    </location>
    <ligand>
        <name>Fe cation</name>
        <dbReference type="ChEBI" id="CHEBI:24875"/>
    </ligand>
</feature>
<dbReference type="STRING" id="1125725.HMPREF1325_2621"/>
<dbReference type="NCBIfam" id="NF001159">
    <property type="entry name" value="PRK00150.1-3"/>
    <property type="match status" value="1"/>
</dbReference>
<keyword evidence="2" id="KW-0479">Metal-binding</keyword>
<name>U2MEL6_TRESO</name>
<dbReference type="PRINTS" id="PR01576">
    <property type="entry name" value="PDEFORMYLASE"/>
</dbReference>
<dbReference type="NCBIfam" id="TIGR00079">
    <property type="entry name" value="pept_deformyl"/>
    <property type="match status" value="1"/>
</dbReference>
<keyword evidence="6" id="KW-1185">Reference proteome</keyword>
<organism evidence="3 5">
    <name type="scientific">Treponema socranskii subsp. socranskii VPI DR56BR1116 = ATCC 35536</name>
    <dbReference type="NCBI Taxonomy" id="1125725"/>
    <lineage>
        <taxon>Bacteria</taxon>
        <taxon>Pseudomonadati</taxon>
        <taxon>Spirochaetota</taxon>
        <taxon>Spirochaetia</taxon>
        <taxon>Spirochaetales</taxon>
        <taxon>Treponemataceae</taxon>
        <taxon>Treponema</taxon>
    </lineage>
</organism>
<dbReference type="GO" id="GO:0046872">
    <property type="term" value="F:metal ion binding"/>
    <property type="evidence" value="ECO:0007669"/>
    <property type="project" value="UniProtKB-KW"/>
</dbReference>
<dbReference type="Pfam" id="PF01327">
    <property type="entry name" value="Pep_deformylase"/>
    <property type="match status" value="1"/>
</dbReference>
<dbReference type="HAMAP" id="MF_00163">
    <property type="entry name" value="Pep_deformylase"/>
    <property type="match status" value="1"/>
</dbReference>
<feature type="active site" evidence="2">
    <location>
        <position position="155"/>
    </location>
</feature>
<dbReference type="AlphaFoldDB" id="U2MEL6"/>
<dbReference type="GO" id="GO:0006412">
    <property type="term" value="P:translation"/>
    <property type="evidence" value="ECO:0007669"/>
    <property type="project" value="UniProtKB-UniRule"/>
</dbReference>
<dbReference type="SUPFAM" id="SSF56420">
    <property type="entry name" value="Peptide deformylase"/>
    <property type="match status" value="1"/>
</dbReference>
<accession>U2MEL6</accession>
<dbReference type="Proteomes" id="UP000016646">
    <property type="component" value="Unassembled WGS sequence"/>
</dbReference>
<evidence type="ECO:0000313" key="3">
    <source>
        <dbReference type="EMBL" id="ERF60409.1"/>
    </source>
</evidence>
<feature type="binding site" evidence="2">
    <location>
        <position position="158"/>
    </location>
    <ligand>
        <name>Fe cation</name>
        <dbReference type="ChEBI" id="CHEBI:24875"/>
    </ligand>
</feature>
<dbReference type="EC" id="3.5.1.88" evidence="2"/>
<keyword evidence="2" id="KW-0408">Iron</keyword>
<keyword evidence="2 3" id="KW-0378">Hydrolase</keyword>
<dbReference type="Gene3D" id="3.90.45.10">
    <property type="entry name" value="Peptide deformylase"/>
    <property type="match status" value="1"/>
</dbReference>
<gene>
    <name evidence="2 3" type="primary">def</name>
    <name evidence="4" type="ORF">HMPREF0860_0407</name>
    <name evidence="3" type="ORF">HMPREF1325_2621</name>
</gene>
<comment type="cofactor">
    <cofactor evidence="2">
        <name>Fe(2+)</name>
        <dbReference type="ChEBI" id="CHEBI:29033"/>
    </cofactor>
    <text evidence="2">Binds 1 Fe(2+) ion.</text>
</comment>
<dbReference type="InterPro" id="IPR023635">
    <property type="entry name" value="Peptide_deformylase"/>
</dbReference>
<dbReference type="PATRIC" id="fig|1125725.3.peg.1795"/>
<dbReference type="EMBL" id="AVQI01000084">
    <property type="protein sequence ID" value="ERJ97758.1"/>
    <property type="molecule type" value="Genomic_DNA"/>
</dbReference>
<comment type="function">
    <text evidence="2">Removes the formyl group from the N-terminal Met of newly synthesized proteins. Requires at least a dipeptide for an efficient rate of reaction. N-terminal L-methionine is a prerequisite for activity but the enzyme has broad specificity at other positions.</text>
</comment>
<evidence type="ECO:0000313" key="6">
    <source>
        <dbReference type="Proteomes" id="UP000016646"/>
    </source>
</evidence>
<dbReference type="eggNOG" id="COG0242">
    <property type="taxonomic scope" value="Bacteria"/>
</dbReference>